<reference evidence="3 4" key="1">
    <citation type="journal article" date="2014" name="Nat. Genet.">
        <title>Genome and transcriptome of the porcine whipworm Trichuris suis.</title>
        <authorList>
            <person name="Jex A.R."/>
            <person name="Nejsum P."/>
            <person name="Schwarz E.M."/>
            <person name="Hu L."/>
            <person name="Young N.D."/>
            <person name="Hall R.S."/>
            <person name="Korhonen P.K."/>
            <person name="Liao S."/>
            <person name="Thamsborg S."/>
            <person name="Xia J."/>
            <person name="Xu P."/>
            <person name="Wang S."/>
            <person name="Scheerlinck J.P."/>
            <person name="Hofmann A."/>
            <person name="Sternberg P.W."/>
            <person name="Wang J."/>
            <person name="Gasser R.B."/>
        </authorList>
    </citation>
    <scope>NUCLEOTIDE SEQUENCE [LARGE SCALE GENOMIC DNA]</scope>
    <source>
        <strain evidence="3">DCEP-RM93F</strain>
        <strain evidence="2">DCEP-RM93M</strain>
    </source>
</reference>
<evidence type="ECO:0000313" key="4">
    <source>
        <dbReference type="Proteomes" id="UP000030764"/>
    </source>
</evidence>
<dbReference type="Proteomes" id="UP000030758">
    <property type="component" value="Unassembled WGS sequence"/>
</dbReference>
<proteinExistence type="predicted"/>
<accession>A0A085N1G4</accession>
<sequence length="147" mass="17133">MDEGDLEEWMDVDNAFATGRHYSDSEIVQMVVCQDKKDSGEERCCDENEEDTGERISIDRLIKITSELLKGLEQRSSITEQEIMNIYMLQEKLIRERPKYMKQLISTDMFKKWLNSQVMKQLAFENPVPSTSAHPDIPPLSPRVYDL</sequence>
<feature type="region of interest" description="Disordered" evidence="1">
    <location>
        <begin position="127"/>
        <end position="147"/>
    </location>
</feature>
<evidence type="ECO:0000313" key="3">
    <source>
        <dbReference type="EMBL" id="KFD63310.1"/>
    </source>
</evidence>
<evidence type="ECO:0000313" key="2">
    <source>
        <dbReference type="EMBL" id="KFD51910.1"/>
    </source>
</evidence>
<dbReference type="AlphaFoldDB" id="A0A085N1G4"/>
<dbReference type="EMBL" id="KL363234">
    <property type="protein sequence ID" value="KFD51910.1"/>
    <property type="molecule type" value="Genomic_DNA"/>
</dbReference>
<name>A0A085N1G4_9BILA</name>
<evidence type="ECO:0000256" key="1">
    <source>
        <dbReference type="SAM" id="MobiDB-lite"/>
    </source>
</evidence>
<protein>
    <submittedName>
        <fullName evidence="3">Uncharacterized protein</fullName>
    </submittedName>
</protein>
<organism evidence="3">
    <name type="scientific">Trichuris suis</name>
    <name type="common">pig whipworm</name>
    <dbReference type="NCBI Taxonomy" id="68888"/>
    <lineage>
        <taxon>Eukaryota</taxon>
        <taxon>Metazoa</taxon>
        <taxon>Ecdysozoa</taxon>
        <taxon>Nematoda</taxon>
        <taxon>Enoplea</taxon>
        <taxon>Dorylaimia</taxon>
        <taxon>Trichinellida</taxon>
        <taxon>Trichuridae</taxon>
        <taxon>Trichuris</taxon>
    </lineage>
</organism>
<dbReference type="EMBL" id="KL367576">
    <property type="protein sequence ID" value="KFD63310.1"/>
    <property type="molecule type" value="Genomic_DNA"/>
</dbReference>
<keyword evidence="4" id="KW-1185">Reference proteome</keyword>
<gene>
    <name evidence="2" type="ORF">M513_07239</name>
    <name evidence="3" type="ORF">M514_07239</name>
</gene>
<dbReference type="Proteomes" id="UP000030764">
    <property type="component" value="Unassembled WGS sequence"/>
</dbReference>